<sequence>MVCWFVQLTYYWLQNQILFQLLNYHFHFWIPIFSSSYHWSHSIHCRRRC</sequence>
<dbReference type="EMBL" id="GGEC01080910">
    <property type="protein sequence ID" value="MBX61394.1"/>
    <property type="molecule type" value="Transcribed_RNA"/>
</dbReference>
<protein>
    <submittedName>
        <fullName evidence="1">Transcription factor bHLH79-like isoform X3</fullName>
    </submittedName>
</protein>
<dbReference type="AlphaFoldDB" id="A0A2P2Q380"/>
<reference evidence="1" key="1">
    <citation type="submission" date="2018-02" db="EMBL/GenBank/DDBJ databases">
        <title>Rhizophora mucronata_Transcriptome.</title>
        <authorList>
            <person name="Meera S.P."/>
            <person name="Sreeshan A."/>
            <person name="Augustine A."/>
        </authorList>
    </citation>
    <scope>NUCLEOTIDE SEQUENCE</scope>
    <source>
        <tissue evidence="1">Leaf</tissue>
    </source>
</reference>
<name>A0A2P2Q380_RHIMU</name>
<organism evidence="1">
    <name type="scientific">Rhizophora mucronata</name>
    <name type="common">Asiatic mangrove</name>
    <dbReference type="NCBI Taxonomy" id="61149"/>
    <lineage>
        <taxon>Eukaryota</taxon>
        <taxon>Viridiplantae</taxon>
        <taxon>Streptophyta</taxon>
        <taxon>Embryophyta</taxon>
        <taxon>Tracheophyta</taxon>
        <taxon>Spermatophyta</taxon>
        <taxon>Magnoliopsida</taxon>
        <taxon>eudicotyledons</taxon>
        <taxon>Gunneridae</taxon>
        <taxon>Pentapetalae</taxon>
        <taxon>rosids</taxon>
        <taxon>fabids</taxon>
        <taxon>Malpighiales</taxon>
        <taxon>Rhizophoraceae</taxon>
        <taxon>Rhizophora</taxon>
    </lineage>
</organism>
<evidence type="ECO:0000313" key="1">
    <source>
        <dbReference type="EMBL" id="MBX61394.1"/>
    </source>
</evidence>
<proteinExistence type="predicted"/>
<accession>A0A2P2Q380</accession>